<dbReference type="AlphaFoldDB" id="A0AA40K129"/>
<evidence type="ECO:0000313" key="3">
    <source>
        <dbReference type="Proteomes" id="UP001172159"/>
    </source>
</evidence>
<feature type="compositionally biased region" description="Basic residues" evidence="1">
    <location>
        <begin position="53"/>
        <end position="65"/>
    </location>
</feature>
<proteinExistence type="predicted"/>
<organism evidence="2 3">
    <name type="scientific">Apiosordaria backusii</name>
    <dbReference type="NCBI Taxonomy" id="314023"/>
    <lineage>
        <taxon>Eukaryota</taxon>
        <taxon>Fungi</taxon>
        <taxon>Dikarya</taxon>
        <taxon>Ascomycota</taxon>
        <taxon>Pezizomycotina</taxon>
        <taxon>Sordariomycetes</taxon>
        <taxon>Sordariomycetidae</taxon>
        <taxon>Sordariales</taxon>
        <taxon>Lasiosphaeriaceae</taxon>
        <taxon>Apiosordaria</taxon>
    </lineage>
</organism>
<accession>A0AA40K129</accession>
<comment type="caution">
    <text evidence="2">The sequence shown here is derived from an EMBL/GenBank/DDBJ whole genome shotgun (WGS) entry which is preliminary data.</text>
</comment>
<evidence type="ECO:0000313" key="2">
    <source>
        <dbReference type="EMBL" id="KAK0742063.1"/>
    </source>
</evidence>
<dbReference type="Proteomes" id="UP001172159">
    <property type="component" value="Unassembled WGS sequence"/>
</dbReference>
<dbReference type="EMBL" id="JAUKTV010000003">
    <property type="protein sequence ID" value="KAK0742063.1"/>
    <property type="molecule type" value="Genomic_DNA"/>
</dbReference>
<gene>
    <name evidence="2" type="ORF">B0T21DRAFT_360586</name>
</gene>
<evidence type="ECO:0000256" key="1">
    <source>
        <dbReference type="SAM" id="MobiDB-lite"/>
    </source>
</evidence>
<protein>
    <submittedName>
        <fullName evidence="2">Uncharacterized protein</fullName>
    </submittedName>
</protein>
<feature type="region of interest" description="Disordered" evidence="1">
    <location>
        <begin position="35"/>
        <end position="65"/>
    </location>
</feature>
<reference evidence="2" key="1">
    <citation type="submission" date="2023-06" db="EMBL/GenBank/DDBJ databases">
        <title>Genome-scale phylogeny and comparative genomics of the fungal order Sordariales.</title>
        <authorList>
            <consortium name="Lawrence Berkeley National Laboratory"/>
            <person name="Hensen N."/>
            <person name="Bonometti L."/>
            <person name="Westerberg I."/>
            <person name="Brannstrom I.O."/>
            <person name="Guillou S."/>
            <person name="Cros-Aarteil S."/>
            <person name="Calhoun S."/>
            <person name="Haridas S."/>
            <person name="Kuo A."/>
            <person name="Mondo S."/>
            <person name="Pangilinan J."/>
            <person name="Riley R."/>
            <person name="Labutti K."/>
            <person name="Andreopoulos B."/>
            <person name="Lipzen A."/>
            <person name="Chen C."/>
            <person name="Yanf M."/>
            <person name="Daum C."/>
            <person name="Ng V."/>
            <person name="Clum A."/>
            <person name="Steindorff A."/>
            <person name="Ohm R."/>
            <person name="Martin F."/>
            <person name="Silar P."/>
            <person name="Natvig D."/>
            <person name="Lalanne C."/>
            <person name="Gautier V."/>
            <person name="Ament-Velasquez S.L."/>
            <person name="Kruys A."/>
            <person name="Hutchinson M.I."/>
            <person name="Powell A.J."/>
            <person name="Barry K."/>
            <person name="Miller A.N."/>
            <person name="Grigoriev I.V."/>
            <person name="Debuchy R."/>
            <person name="Gladieux P."/>
            <person name="Thoren M.H."/>
            <person name="Johannesson H."/>
        </authorList>
    </citation>
    <scope>NUCLEOTIDE SEQUENCE</scope>
    <source>
        <strain evidence="2">CBS 540.89</strain>
    </source>
</reference>
<keyword evidence="3" id="KW-1185">Reference proteome</keyword>
<sequence>MWPRRPMQRKQGFDGRLITWYFGSRVCSWVNPSCPGTRSMISRQRGPTAPRGPSRRHARRPPGHP</sequence>
<name>A0AA40K129_9PEZI</name>